<protein>
    <submittedName>
        <fullName evidence="2">Uncharacterized protein</fullName>
    </submittedName>
</protein>
<feature type="compositionally biased region" description="Polar residues" evidence="1">
    <location>
        <begin position="11"/>
        <end position="25"/>
    </location>
</feature>
<gene>
    <name evidence="2" type="ORF">UFOVP837_46</name>
</gene>
<evidence type="ECO:0000313" key="2">
    <source>
        <dbReference type="EMBL" id="CAB4166759.1"/>
    </source>
</evidence>
<sequence>METKDQDIVLVSSSTDASSLPTQGISVLPKKNPRGAGRPKKSAIEAKKKRSVLGRPPGEAARIREFHARLLTTKGDTIIQTIINKALDPTDKDQAAMLKMCADRLLPLSYFEKHGAASKAGITINISGVTDAKVEAEQTIDAEDVDYESGH</sequence>
<proteinExistence type="predicted"/>
<organism evidence="2">
    <name type="scientific">uncultured Caudovirales phage</name>
    <dbReference type="NCBI Taxonomy" id="2100421"/>
    <lineage>
        <taxon>Viruses</taxon>
        <taxon>Duplodnaviria</taxon>
        <taxon>Heunggongvirae</taxon>
        <taxon>Uroviricota</taxon>
        <taxon>Caudoviricetes</taxon>
        <taxon>Peduoviridae</taxon>
        <taxon>Maltschvirus</taxon>
        <taxon>Maltschvirus maltsch</taxon>
    </lineage>
</organism>
<accession>A0A6J5P4M9</accession>
<evidence type="ECO:0000256" key="1">
    <source>
        <dbReference type="SAM" id="MobiDB-lite"/>
    </source>
</evidence>
<dbReference type="EMBL" id="LR796782">
    <property type="protein sequence ID" value="CAB4166759.1"/>
    <property type="molecule type" value="Genomic_DNA"/>
</dbReference>
<feature type="compositionally biased region" description="Basic residues" evidence="1">
    <location>
        <begin position="31"/>
        <end position="52"/>
    </location>
</feature>
<reference evidence="2" key="1">
    <citation type="submission" date="2020-04" db="EMBL/GenBank/DDBJ databases">
        <authorList>
            <person name="Chiriac C."/>
            <person name="Salcher M."/>
            <person name="Ghai R."/>
            <person name="Kavagutti S V."/>
        </authorList>
    </citation>
    <scope>NUCLEOTIDE SEQUENCE</scope>
</reference>
<name>A0A6J5P4M9_9CAUD</name>
<feature type="region of interest" description="Disordered" evidence="1">
    <location>
        <begin position="1"/>
        <end position="59"/>
    </location>
</feature>